<keyword evidence="1" id="KW-0694">RNA-binding</keyword>
<keyword evidence="6" id="KW-1185">Reference proteome</keyword>
<proteinExistence type="predicted"/>
<evidence type="ECO:0000313" key="6">
    <source>
        <dbReference type="Proteomes" id="UP000237144"/>
    </source>
</evidence>
<reference evidence="5 6" key="1">
    <citation type="journal article" date="2018" name="Front. Microbiol.">
        <title>Prospects for Fungal Bioremediation of Acidic Radioactive Waste Sites: Characterization and Genome Sequence of Rhodotorula taiwanensis MD1149.</title>
        <authorList>
            <person name="Tkavc R."/>
            <person name="Matrosova V.Y."/>
            <person name="Grichenko O.E."/>
            <person name="Gostincar C."/>
            <person name="Volpe R.P."/>
            <person name="Klimenkova P."/>
            <person name="Gaidamakova E.K."/>
            <person name="Zhou C.E."/>
            <person name="Stewart B.J."/>
            <person name="Lyman M.G."/>
            <person name="Malfatti S.A."/>
            <person name="Rubinfeld B."/>
            <person name="Courtot M."/>
            <person name="Singh J."/>
            <person name="Dalgard C.L."/>
            <person name="Hamilton T."/>
            <person name="Frey K.G."/>
            <person name="Gunde-Cimerman N."/>
            <person name="Dugan L."/>
            <person name="Daly M.J."/>
        </authorList>
    </citation>
    <scope>NUCLEOTIDE SEQUENCE [LARGE SCALE GENOMIC DNA]</scope>
    <source>
        <strain evidence="5 6">MD1149</strain>
    </source>
</reference>
<comment type="caution">
    <text evidence="5">The sequence shown here is derived from an EMBL/GenBank/DDBJ whole genome shotgun (WGS) entry which is preliminary data.</text>
</comment>
<feature type="signal peptide" evidence="3">
    <location>
        <begin position="1"/>
        <end position="25"/>
    </location>
</feature>
<feature type="domain" description="RRM" evidence="4">
    <location>
        <begin position="37"/>
        <end position="86"/>
    </location>
</feature>
<protein>
    <recommendedName>
        <fullName evidence="4">RRM domain-containing protein</fullName>
    </recommendedName>
</protein>
<keyword evidence="3" id="KW-0732">Signal</keyword>
<feature type="chain" id="PRO_5015534630" description="RRM domain-containing protein" evidence="3">
    <location>
        <begin position="26"/>
        <end position="166"/>
    </location>
</feature>
<dbReference type="GO" id="GO:0005634">
    <property type="term" value="C:nucleus"/>
    <property type="evidence" value="ECO:0007669"/>
    <property type="project" value="TreeGrafter"/>
</dbReference>
<dbReference type="EMBL" id="PJQD01000009">
    <property type="protein sequence ID" value="POY75997.1"/>
    <property type="molecule type" value="Genomic_DNA"/>
</dbReference>
<feature type="compositionally biased region" description="Basic and acidic residues" evidence="2">
    <location>
        <begin position="148"/>
        <end position="166"/>
    </location>
</feature>
<dbReference type="AlphaFoldDB" id="A0A2S5BGW0"/>
<dbReference type="GO" id="GO:0005737">
    <property type="term" value="C:cytoplasm"/>
    <property type="evidence" value="ECO:0007669"/>
    <property type="project" value="TreeGrafter"/>
</dbReference>
<organism evidence="5 6">
    <name type="scientific">Rhodotorula taiwanensis</name>
    <dbReference type="NCBI Taxonomy" id="741276"/>
    <lineage>
        <taxon>Eukaryota</taxon>
        <taxon>Fungi</taxon>
        <taxon>Dikarya</taxon>
        <taxon>Basidiomycota</taxon>
        <taxon>Pucciniomycotina</taxon>
        <taxon>Microbotryomycetes</taxon>
        <taxon>Sporidiobolales</taxon>
        <taxon>Sporidiobolaceae</taxon>
        <taxon>Rhodotorula</taxon>
    </lineage>
</organism>
<dbReference type="GO" id="GO:0003729">
    <property type="term" value="F:mRNA binding"/>
    <property type="evidence" value="ECO:0007669"/>
    <property type="project" value="TreeGrafter"/>
</dbReference>
<feature type="region of interest" description="Disordered" evidence="2">
    <location>
        <begin position="88"/>
        <end position="166"/>
    </location>
</feature>
<feature type="compositionally biased region" description="Basic and acidic residues" evidence="2">
    <location>
        <begin position="100"/>
        <end position="131"/>
    </location>
</feature>
<evidence type="ECO:0000313" key="5">
    <source>
        <dbReference type="EMBL" id="POY75997.1"/>
    </source>
</evidence>
<dbReference type="Pfam" id="PF00076">
    <property type="entry name" value="RRM_1"/>
    <property type="match status" value="1"/>
</dbReference>
<dbReference type="InterPro" id="IPR050374">
    <property type="entry name" value="RRT5_SRSF_SR"/>
</dbReference>
<evidence type="ECO:0000259" key="4">
    <source>
        <dbReference type="Pfam" id="PF00076"/>
    </source>
</evidence>
<dbReference type="InterPro" id="IPR000504">
    <property type="entry name" value="RRM_dom"/>
</dbReference>
<dbReference type="Gene3D" id="3.30.70.330">
    <property type="match status" value="1"/>
</dbReference>
<dbReference type="InterPro" id="IPR012677">
    <property type="entry name" value="Nucleotide-bd_a/b_plait_sf"/>
</dbReference>
<evidence type="ECO:0000256" key="3">
    <source>
        <dbReference type="SAM" id="SignalP"/>
    </source>
</evidence>
<dbReference type="Proteomes" id="UP000237144">
    <property type="component" value="Unassembled WGS sequence"/>
</dbReference>
<evidence type="ECO:0000256" key="2">
    <source>
        <dbReference type="SAM" id="MobiDB-lite"/>
    </source>
</evidence>
<accession>A0A2S5BGW0</accession>
<gene>
    <name evidence="5" type="ORF">BMF94_1083</name>
</gene>
<evidence type="ECO:0000256" key="1">
    <source>
        <dbReference type="ARBA" id="ARBA00022884"/>
    </source>
</evidence>
<dbReference type="PANTHER" id="PTHR23003">
    <property type="entry name" value="RNA RECOGNITION MOTIF RRM DOMAIN CONTAINING PROTEIN"/>
    <property type="match status" value="1"/>
</dbReference>
<dbReference type="STRING" id="741276.A0A2S5BGW0"/>
<sequence length="166" mass="18362">MGWSSSLHITSWMVMAASSSSQSLARKDPILIVVGADLKDFARAAGHVTFADIDRRDPTLGFIEYGSARDAEDAVRKLDGTDLVGAVVTVTADGPPPPRDGGRGGDRGGDDGYSRRSTRDAYDDRERDRRPRSPSPRRSRSPPRRRSPTPERDTRERSRSRSPRRD</sequence>
<name>A0A2S5BGW0_9BASI</name>
<feature type="compositionally biased region" description="Basic residues" evidence="2">
    <location>
        <begin position="132"/>
        <end position="147"/>
    </location>
</feature>
<dbReference type="SUPFAM" id="SSF54928">
    <property type="entry name" value="RNA-binding domain, RBD"/>
    <property type="match status" value="1"/>
</dbReference>
<dbReference type="OrthoDB" id="1099063at2759"/>
<dbReference type="InterPro" id="IPR035979">
    <property type="entry name" value="RBD_domain_sf"/>
</dbReference>